<dbReference type="AlphaFoldDB" id="A0A6A7N019"/>
<protein>
    <submittedName>
        <fullName evidence="1">Uncharacterized protein</fullName>
    </submittedName>
</protein>
<dbReference type="RefSeq" id="WP_152837717.1">
    <property type="nucleotide sequence ID" value="NZ_WHUG01000003.1"/>
</dbReference>
<reference evidence="1 2" key="1">
    <citation type="submission" date="2019-10" db="EMBL/GenBank/DDBJ databases">
        <title>Two novel species isolated from a subtropical stream in China.</title>
        <authorList>
            <person name="Lu H."/>
        </authorList>
    </citation>
    <scope>NUCLEOTIDE SEQUENCE [LARGE SCALE GENOMIC DNA]</scope>
    <source>
        <strain evidence="1 2">FT29W</strain>
    </source>
</reference>
<keyword evidence="2" id="KW-1185">Reference proteome</keyword>
<evidence type="ECO:0000313" key="2">
    <source>
        <dbReference type="Proteomes" id="UP000440498"/>
    </source>
</evidence>
<name>A0A6A7N019_9BURK</name>
<organism evidence="1 2">
    <name type="scientific">Rugamonas aquatica</name>
    <dbReference type="NCBI Taxonomy" id="2743357"/>
    <lineage>
        <taxon>Bacteria</taxon>
        <taxon>Pseudomonadati</taxon>
        <taxon>Pseudomonadota</taxon>
        <taxon>Betaproteobacteria</taxon>
        <taxon>Burkholderiales</taxon>
        <taxon>Oxalobacteraceae</taxon>
        <taxon>Telluria group</taxon>
        <taxon>Rugamonas</taxon>
    </lineage>
</organism>
<sequence length="245" mass="28440">MAEQEIAKHTKKVVRLMGKSEHGWRHKLGEMGLEIVTIVFAVSLSIWLHSLGEHRHEQQQVRAFLLGLRHDIGSDLDMIKELNQAHHVYDANFVYLGKFDPRATPDPQTFDTAYQRADSNYFFNPLVSRYQGFKSSGKLGHIENEALLDKILDLYERNTAAIKSSENGWRNNQDIYRAYIENGLTGEDNLAERYRLITAPKGKRLLRKQITFPQLYERYNDYATLGAEIIKEIEREYPEAAQEKK</sequence>
<dbReference type="Proteomes" id="UP000440498">
    <property type="component" value="Unassembled WGS sequence"/>
</dbReference>
<proteinExistence type="predicted"/>
<gene>
    <name evidence="1" type="ORF">GEV02_09090</name>
</gene>
<evidence type="ECO:0000313" key="1">
    <source>
        <dbReference type="EMBL" id="MQA38301.1"/>
    </source>
</evidence>
<comment type="caution">
    <text evidence="1">The sequence shown here is derived from an EMBL/GenBank/DDBJ whole genome shotgun (WGS) entry which is preliminary data.</text>
</comment>
<accession>A0A6A7N019</accession>
<dbReference type="EMBL" id="WHUG01000003">
    <property type="protein sequence ID" value="MQA38301.1"/>
    <property type="molecule type" value="Genomic_DNA"/>
</dbReference>